<dbReference type="PANTHER" id="PTHR38011:SF7">
    <property type="entry name" value="2,5-DIAMINO-6-RIBOSYLAMINO-4(3H)-PYRIMIDINONE 5'-PHOSPHATE REDUCTASE"/>
    <property type="match status" value="1"/>
</dbReference>
<keyword evidence="9 14" id="KW-0521">NADP</keyword>
<evidence type="ECO:0000256" key="17">
    <source>
        <dbReference type="PIRSR" id="PIRSR006769-3"/>
    </source>
</evidence>
<sequence length="373" mass="41100">MTEEEYMRRAIELARQGEGWCHPNPMVGAVIVRDGKIIGEGYHRKCGELHAERNAFQSLRESAEGAVLYVTLEPCCHVGRTPPCTEAIIGHKIRKVVIGSRDPNPKVHGKGAELLRRAGIEVVEDFLREECDALNDVFFHYITKRRPYVKLKYAMTADGKIATRTGASKWITGEEAREEVQRMRHACMGIMVGSGTVRKDDPMLNCRLPGGRDPVRIICDSKLSIGENSQIMRSAEQQRTIIVAACRDVDAGFESRREILEKAGAEVWNLPKQAGEGVDLNLLMEKLGEIEIDSVLLEGGGILADSALRAGIVSEVDVFTAPKIFGGRGKSPVEGEGVDLPSEAVMLTPKEVKMFGPDLFVRYSVRQTAEGSQ</sequence>
<feature type="binding site" evidence="16">
    <location>
        <position position="184"/>
    </location>
    <ligand>
        <name>substrate</name>
    </ligand>
</feature>
<dbReference type="PIRSF" id="PIRSF006769">
    <property type="entry name" value="RibD"/>
    <property type="match status" value="1"/>
</dbReference>
<dbReference type="NCBIfam" id="TIGR00227">
    <property type="entry name" value="ribD_Cterm"/>
    <property type="match status" value="1"/>
</dbReference>
<dbReference type="InterPro" id="IPR002734">
    <property type="entry name" value="RibDG_C"/>
</dbReference>
<keyword evidence="20" id="KW-1185">Reference proteome</keyword>
<keyword evidence="6 14" id="KW-0479">Metal-binding</keyword>
<feature type="binding site" evidence="17">
    <location>
        <position position="75"/>
    </location>
    <ligand>
        <name>Zn(2+)</name>
        <dbReference type="ChEBI" id="CHEBI:29105"/>
        <note>catalytic</note>
    </ligand>
</feature>
<feature type="binding site" evidence="16">
    <location>
        <position position="168"/>
    </location>
    <ligand>
        <name>substrate</name>
    </ligand>
</feature>
<dbReference type="InterPro" id="IPR004794">
    <property type="entry name" value="Eubact_RibD"/>
</dbReference>
<dbReference type="Pfam" id="PF00383">
    <property type="entry name" value="dCMP_cyt_deam_1"/>
    <property type="match status" value="1"/>
</dbReference>
<comment type="similarity">
    <text evidence="5 14">In the C-terminal section; belongs to the HTP reductase family.</text>
</comment>
<protein>
    <recommendedName>
        <fullName evidence="14">Riboflavin biosynthesis protein RibD</fullName>
    </recommendedName>
    <domain>
        <recommendedName>
            <fullName evidence="14">Diaminohydroxyphosphoribosylaminopyrimidine deaminase</fullName>
            <shortName evidence="14">DRAP deaminase</shortName>
            <ecNumber evidence="14">3.5.4.26</ecNumber>
        </recommendedName>
        <alternativeName>
            <fullName evidence="14">Riboflavin-specific deaminase</fullName>
        </alternativeName>
    </domain>
    <domain>
        <recommendedName>
            <fullName evidence="14">5-amino-6-(5-phosphoribosylamino)uracil reductase</fullName>
            <ecNumber evidence="14">1.1.1.193</ecNumber>
        </recommendedName>
        <alternativeName>
            <fullName evidence="14">HTP reductase</fullName>
        </alternativeName>
    </domain>
</protein>
<dbReference type="STRING" id="633697.EubceDRAFT1_1900"/>
<dbReference type="OrthoDB" id="9800865at2"/>
<keyword evidence="11" id="KW-0511">Multifunctional enzyme</keyword>
<dbReference type="InterPro" id="IPR050765">
    <property type="entry name" value="Riboflavin_Biosynth_HTPR"/>
</dbReference>
<feature type="binding site" evidence="16">
    <location>
        <position position="196"/>
    </location>
    <ligand>
        <name>NADP(+)</name>
        <dbReference type="ChEBI" id="CHEBI:58349"/>
    </ligand>
</feature>
<dbReference type="CDD" id="cd01284">
    <property type="entry name" value="Riboflavin_deaminase-reductase"/>
    <property type="match status" value="1"/>
</dbReference>
<evidence type="ECO:0000256" key="4">
    <source>
        <dbReference type="ARBA" id="ARBA00005259"/>
    </source>
</evidence>
<dbReference type="eggNOG" id="COG1985">
    <property type="taxonomic scope" value="Bacteria"/>
</dbReference>
<proteinExistence type="inferred from homology"/>
<evidence type="ECO:0000256" key="9">
    <source>
        <dbReference type="ARBA" id="ARBA00022857"/>
    </source>
</evidence>
<dbReference type="GO" id="GO:0008703">
    <property type="term" value="F:5-amino-6-(5-phosphoribosylamino)uracil reductase activity"/>
    <property type="evidence" value="ECO:0007669"/>
    <property type="project" value="UniProtKB-EC"/>
</dbReference>
<dbReference type="Gene3D" id="3.40.430.10">
    <property type="entry name" value="Dihydrofolate Reductase, subunit A"/>
    <property type="match status" value="1"/>
</dbReference>
<dbReference type="GO" id="GO:0008835">
    <property type="term" value="F:diaminohydroxyphosphoribosylaminopyrimidine deaminase activity"/>
    <property type="evidence" value="ECO:0007669"/>
    <property type="project" value="UniProtKB-EC"/>
</dbReference>
<evidence type="ECO:0000256" key="14">
    <source>
        <dbReference type="PIRNR" id="PIRNR006769"/>
    </source>
</evidence>
<reference evidence="19 20" key="2">
    <citation type="submission" date="2012-02" db="EMBL/GenBank/DDBJ databases">
        <title>Improved High-Quality Draft sequence of Eubacterium cellulosolvens 6.</title>
        <authorList>
            <consortium name="US DOE Joint Genome Institute"/>
            <person name="Lucas S."/>
            <person name="Han J."/>
            <person name="Lapidus A."/>
            <person name="Cheng J.-F."/>
            <person name="Goodwin L."/>
            <person name="Pitluck S."/>
            <person name="Peters L."/>
            <person name="Mikhailova N."/>
            <person name="Gu W."/>
            <person name="Detter J.C."/>
            <person name="Han C."/>
            <person name="Tapia R."/>
            <person name="Land M."/>
            <person name="Hauser L."/>
            <person name="Kyrpides N."/>
            <person name="Ivanova N."/>
            <person name="Pagani I."/>
            <person name="Johnson E."/>
            <person name="Mukhopadhyay B."/>
            <person name="Anderson I."/>
            <person name="Woyke T."/>
        </authorList>
    </citation>
    <scope>NUCLEOTIDE SEQUENCE [LARGE SCALE GENOMIC DNA]</scope>
    <source>
        <strain evidence="19 20">6</strain>
    </source>
</reference>
<feature type="binding site" evidence="17">
    <location>
        <position position="84"/>
    </location>
    <ligand>
        <name>Zn(2+)</name>
        <dbReference type="ChEBI" id="CHEBI:29105"/>
        <note>catalytic</note>
    </ligand>
</feature>
<feature type="binding site" evidence="16">
    <location>
        <position position="170"/>
    </location>
    <ligand>
        <name>NADP(+)</name>
        <dbReference type="ChEBI" id="CHEBI:58349"/>
    </ligand>
</feature>
<comment type="cofactor">
    <cofactor evidence="14 17">
        <name>Zn(2+)</name>
        <dbReference type="ChEBI" id="CHEBI:29105"/>
    </cofactor>
    <text evidence="14 17">Binds 1 zinc ion.</text>
</comment>
<dbReference type="NCBIfam" id="TIGR00326">
    <property type="entry name" value="eubact_ribD"/>
    <property type="match status" value="1"/>
</dbReference>
<keyword evidence="7 14" id="KW-0378">Hydrolase</keyword>
<dbReference type="InterPro" id="IPR024072">
    <property type="entry name" value="DHFR-like_dom_sf"/>
</dbReference>
<keyword evidence="10 14" id="KW-0560">Oxidoreductase</keyword>
<organism evidence="19 20">
    <name type="scientific">Eubacterium cellulosolvens (strain ATCC 43171 / JCM 9499 / 6)</name>
    <name type="common">Cillobacterium cellulosolvens</name>
    <dbReference type="NCBI Taxonomy" id="633697"/>
    <lineage>
        <taxon>Bacteria</taxon>
        <taxon>Bacillati</taxon>
        <taxon>Bacillota</taxon>
        <taxon>Clostridia</taxon>
        <taxon>Eubacteriales</taxon>
        <taxon>Eubacteriaceae</taxon>
        <taxon>Eubacterium</taxon>
    </lineage>
</organism>
<evidence type="ECO:0000313" key="20">
    <source>
        <dbReference type="Proteomes" id="UP000005753"/>
    </source>
</evidence>
<evidence type="ECO:0000256" key="5">
    <source>
        <dbReference type="ARBA" id="ARBA00007417"/>
    </source>
</evidence>
<comment type="catalytic activity">
    <reaction evidence="13 14">
        <text>2,5-diamino-6-hydroxy-4-(5-phosphoribosylamino)-pyrimidine + H2O + H(+) = 5-amino-6-(5-phospho-D-ribosylamino)uracil + NH4(+)</text>
        <dbReference type="Rhea" id="RHEA:21868"/>
        <dbReference type="ChEBI" id="CHEBI:15377"/>
        <dbReference type="ChEBI" id="CHEBI:15378"/>
        <dbReference type="ChEBI" id="CHEBI:28938"/>
        <dbReference type="ChEBI" id="CHEBI:58453"/>
        <dbReference type="ChEBI" id="CHEBI:58614"/>
        <dbReference type="EC" id="3.5.4.26"/>
    </reaction>
</comment>
<dbReference type="Proteomes" id="UP000005753">
    <property type="component" value="Chromosome"/>
</dbReference>
<evidence type="ECO:0000256" key="10">
    <source>
        <dbReference type="ARBA" id="ARBA00023002"/>
    </source>
</evidence>
<dbReference type="FunFam" id="3.40.140.10:FF:000025">
    <property type="entry name" value="Riboflavin biosynthesis protein RibD"/>
    <property type="match status" value="1"/>
</dbReference>
<feature type="binding site" evidence="16">
    <location>
        <begin position="300"/>
        <end position="306"/>
    </location>
    <ligand>
        <name>NADP(+)</name>
        <dbReference type="ChEBI" id="CHEBI:58349"/>
    </ligand>
</feature>
<dbReference type="GO" id="GO:0050661">
    <property type="term" value="F:NADP binding"/>
    <property type="evidence" value="ECO:0007669"/>
    <property type="project" value="InterPro"/>
</dbReference>
<name>I5AV52_EUBC6</name>
<dbReference type="Pfam" id="PF01872">
    <property type="entry name" value="RibD_C"/>
    <property type="match status" value="1"/>
</dbReference>
<comment type="pathway">
    <text evidence="2 14">Cofactor biosynthesis; riboflavin biosynthesis; 5-amino-6-(D-ribitylamino)uracil from GTP: step 2/4.</text>
</comment>
<keyword evidence="8 14" id="KW-0862">Zinc</keyword>
<evidence type="ECO:0000256" key="16">
    <source>
        <dbReference type="PIRSR" id="PIRSR006769-2"/>
    </source>
</evidence>
<dbReference type="PANTHER" id="PTHR38011">
    <property type="entry name" value="DIHYDROFOLATE REDUCTASE FAMILY PROTEIN (AFU_ORTHOLOGUE AFUA_8G06820)"/>
    <property type="match status" value="1"/>
</dbReference>
<dbReference type="GO" id="GO:0046872">
    <property type="term" value="F:metal ion binding"/>
    <property type="evidence" value="ECO:0007669"/>
    <property type="project" value="UniProtKB-KW"/>
</dbReference>
<evidence type="ECO:0000256" key="11">
    <source>
        <dbReference type="ARBA" id="ARBA00023268"/>
    </source>
</evidence>
<dbReference type="Gene3D" id="3.40.140.10">
    <property type="entry name" value="Cytidine Deaminase, domain 2"/>
    <property type="match status" value="1"/>
</dbReference>
<feature type="binding site" evidence="16">
    <location>
        <position position="154"/>
    </location>
    <ligand>
        <name>NADP(+)</name>
        <dbReference type="ChEBI" id="CHEBI:58349"/>
    </ligand>
</feature>
<evidence type="ECO:0000256" key="1">
    <source>
        <dbReference type="ARBA" id="ARBA00002151"/>
    </source>
</evidence>
<evidence type="ECO:0000256" key="13">
    <source>
        <dbReference type="ARBA" id="ARBA00049886"/>
    </source>
</evidence>
<dbReference type="InterPro" id="IPR016193">
    <property type="entry name" value="Cytidine_deaminase-like"/>
</dbReference>
<comment type="similarity">
    <text evidence="4 14">In the N-terminal section; belongs to the cytidine and deoxycytidylate deaminase family.</text>
</comment>
<feature type="domain" description="CMP/dCMP-type deaminase" evidence="18">
    <location>
        <begin position="1"/>
        <end position="122"/>
    </location>
</feature>
<comment type="function">
    <text evidence="1 14">Converts 2,5-diamino-6-(ribosylamino)-4(3h)-pyrimidinone 5'-phosphate into 5-amino-6-(ribosylamino)-2,4(1h,3h)-pyrimidinedione 5'-phosphate.</text>
</comment>
<dbReference type="InterPro" id="IPR002125">
    <property type="entry name" value="CMP_dCMP_dom"/>
</dbReference>
<dbReference type="EC" id="1.1.1.193" evidence="14"/>
<dbReference type="HOGENOM" id="CLU_036590_1_2_9"/>
<dbReference type="SUPFAM" id="SSF53597">
    <property type="entry name" value="Dihydrofolate reductase-like"/>
    <property type="match status" value="1"/>
</dbReference>
<dbReference type="AlphaFoldDB" id="I5AV52"/>
<evidence type="ECO:0000256" key="2">
    <source>
        <dbReference type="ARBA" id="ARBA00004882"/>
    </source>
</evidence>
<feature type="binding site" evidence="17">
    <location>
        <position position="50"/>
    </location>
    <ligand>
        <name>Zn(2+)</name>
        <dbReference type="ChEBI" id="CHEBI:29105"/>
        <note>catalytic</note>
    </ligand>
</feature>
<evidence type="ECO:0000259" key="18">
    <source>
        <dbReference type="PROSITE" id="PS51747"/>
    </source>
</evidence>
<feature type="binding site" evidence="16">
    <location>
        <position position="204"/>
    </location>
    <ligand>
        <name>substrate</name>
    </ligand>
</feature>
<feature type="binding site" evidence="16">
    <location>
        <position position="207"/>
    </location>
    <ligand>
        <name>substrate</name>
    </ligand>
</feature>
<feature type="binding site" evidence="16">
    <location>
        <position position="221"/>
    </location>
    <ligand>
        <name>NADP(+)</name>
        <dbReference type="ChEBI" id="CHEBI:58349"/>
    </ligand>
</feature>
<dbReference type="PROSITE" id="PS51747">
    <property type="entry name" value="CYT_DCMP_DEAMINASES_2"/>
    <property type="match status" value="1"/>
</dbReference>
<evidence type="ECO:0000256" key="7">
    <source>
        <dbReference type="ARBA" id="ARBA00022801"/>
    </source>
</evidence>
<comment type="catalytic activity">
    <reaction evidence="12 14">
        <text>5-amino-6-(5-phospho-D-ribitylamino)uracil + NADP(+) = 5-amino-6-(5-phospho-D-ribosylamino)uracil + NADPH + H(+)</text>
        <dbReference type="Rhea" id="RHEA:17845"/>
        <dbReference type="ChEBI" id="CHEBI:15378"/>
        <dbReference type="ChEBI" id="CHEBI:57783"/>
        <dbReference type="ChEBI" id="CHEBI:58349"/>
        <dbReference type="ChEBI" id="CHEBI:58421"/>
        <dbReference type="ChEBI" id="CHEBI:58453"/>
        <dbReference type="EC" id="1.1.1.193"/>
    </reaction>
</comment>
<gene>
    <name evidence="19" type="ORF">EubceDRAFT1_1900</name>
</gene>
<feature type="binding site" evidence="16">
    <location>
        <position position="298"/>
    </location>
    <ligand>
        <name>substrate</name>
    </ligand>
</feature>
<dbReference type="GO" id="GO:0009231">
    <property type="term" value="P:riboflavin biosynthetic process"/>
    <property type="evidence" value="ECO:0007669"/>
    <property type="project" value="UniProtKB-UniPathway"/>
</dbReference>
<reference evidence="19 20" key="1">
    <citation type="submission" date="2010-08" db="EMBL/GenBank/DDBJ databases">
        <authorList>
            <consortium name="US DOE Joint Genome Institute (JGI-PGF)"/>
            <person name="Lucas S."/>
            <person name="Copeland A."/>
            <person name="Lapidus A."/>
            <person name="Cheng J.-F."/>
            <person name="Bruce D."/>
            <person name="Goodwin L."/>
            <person name="Pitluck S."/>
            <person name="Land M.L."/>
            <person name="Hauser L."/>
            <person name="Chang Y.-J."/>
            <person name="Anderson I.J."/>
            <person name="Johnson E."/>
            <person name="Mulhopadhyay B."/>
            <person name="Kyrpides N."/>
            <person name="Woyke T.J."/>
        </authorList>
    </citation>
    <scope>NUCLEOTIDE SEQUENCE [LARGE SCALE GENOMIC DNA]</scope>
    <source>
        <strain evidence="19 20">6</strain>
    </source>
</reference>
<accession>I5AV52</accession>
<evidence type="ECO:0000256" key="6">
    <source>
        <dbReference type="ARBA" id="ARBA00022723"/>
    </source>
</evidence>
<keyword evidence="14" id="KW-0686">Riboflavin biosynthesis</keyword>
<dbReference type="EC" id="3.5.4.26" evidence="14"/>
<dbReference type="SUPFAM" id="SSF53927">
    <property type="entry name" value="Cytidine deaminase-like"/>
    <property type="match status" value="1"/>
</dbReference>
<feature type="active site" description="Proton donor" evidence="15">
    <location>
        <position position="52"/>
    </location>
</feature>
<dbReference type="InterPro" id="IPR011549">
    <property type="entry name" value="RibD_C"/>
</dbReference>
<dbReference type="eggNOG" id="COG0117">
    <property type="taxonomic scope" value="Bacteria"/>
</dbReference>
<evidence type="ECO:0000256" key="8">
    <source>
        <dbReference type="ARBA" id="ARBA00022833"/>
    </source>
</evidence>
<evidence type="ECO:0000313" key="19">
    <source>
        <dbReference type="EMBL" id="EIM57675.1"/>
    </source>
</evidence>
<evidence type="ECO:0000256" key="15">
    <source>
        <dbReference type="PIRSR" id="PIRSR006769-1"/>
    </source>
</evidence>
<evidence type="ECO:0000256" key="12">
    <source>
        <dbReference type="ARBA" id="ARBA00049861"/>
    </source>
</evidence>
<dbReference type="UniPathway" id="UPA00275">
    <property type="reaction ID" value="UER00401"/>
</dbReference>
<feature type="binding site" evidence="16">
    <location>
        <position position="200"/>
    </location>
    <ligand>
        <name>NADP(+)</name>
        <dbReference type="ChEBI" id="CHEBI:58349"/>
    </ligand>
</feature>
<dbReference type="EMBL" id="CM001487">
    <property type="protein sequence ID" value="EIM57675.1"/>
    <property type="molecule type" value="Genomic_DNA"/>
</dbReference>
<comment type="pathway">
    <text evidence="3 14">Cofactor biosynthesis; riboflavin biosynthesis; 5-amino-6-(D-ribitylamino)uracil from GTP: step 3/4.</text>
</comment>
<evidence type="ECO:0000256" key="3">
    <source>
        <dbReference type="ARBA" id="ARBA00004910"/>
    </source>
</evidence>